<comment type="caution">
    <text evidence="3">The sequence shown here is derived from an EMBL/GenBank/DDBJ whole genome shotgun (WGS) entry which is preliminary data.</text>
</comment>
<keyword evidence="4" id="KW-1185">Reference proteome</keyword>
<dbReference type="Gene3D" id="3.40.50.300">
    <property type="entry name" value="P-loop containing nucleotide triphosphate hydrolases"/>
    <property type="match status" value="1"/>
</dbReference>
<dbReference type="Proteomes" id="UP000472335">
    <property type="component" value="Unassembled WGS sequence"/>
</dbReference>
<evidence type="ECO:0000259" key="2">
    <source>
        <dbReference type="SMART" id="SM00382"/>
    </source>
</evidence>
<dbReference type="InterPro" id="IPR003593">
    <property type="entry name" value="AAA+_ATPase"/>
</dbReference>
<feature type="domain" description="AAA+ ATPase" evidence="2">
    <location>
        <begin position="102"/>
        <end position="300"/>
    </location>
</feature>
<proteinExistence type="predicted"/>
<gene>
    <name evidence="3" type="ORF">G5C60_31030</name>
</gene>
<dbReference type="InterPro" id="IPR027417">
    <property type="entry name" value="P-loop_NTPase"/>
</dbReference>
<dbReference type="Pfam" id="PF07728">
    <property type="entry name" value="AAA_5"/>
    <property type="match status" value="1"/>
</dbReference>
<evidence type="ECO:0000313" key="4">
    <source>
        <dbReference type="Proteomes" id="UP000472335"/>
    </source>
</evidence>
<evidence type="ECO:0000313" key="3">
    <source>
        <dbReference type="EMBL" id="NGO11918.1"/>
    </source>
</evidence>
<evidence type="ECO:0000256" key="1">
    <source>
        <dbReference type="SAM" id="MobiDB-lite"/>
    </source>
</evidence>
<dbReference type="SMART" id="SM00382">
    <property type="entry name" value="AAA"/>
    <property type="match status" value="1"/>
</dbReference>
<organism evidence="3 4">
    <name type="scientific">Streptomyces scabichelini</name>
    <dbReference type="NCBI Taxonomy" id="2711217"/>
    <lineage>
        <taxon>Bacteria</taxon>
        <taxon>Bacillati</taxon>
        <taxon>Actinomycetota</taxon>
        <taxon>Actinomycetes</taxon>
        <taxon>Kitasatosporales</taxon>
        <taxon>Streptomycetaceae</taxon>
        <taxon>Streptomyces</taxon>
    </lineage>
</organism>
<dbReference type="GO" id="GO:0005524">
    <property type="term" value="F:ATP binding"/>
    <property type="evidence" value="ECO:0007669"/>
    <property type="project" value="InterPro"/>
</dbReference>
<reference evidence="3 4" key="1">
    <citation type="submission" date="2020-02" db="EMBL/GenBank/DDBJ databases">
        <title>Whole-genome analyses of novel actinobacteria.</title>
        <authorList>
            <person name="Sahin N."/>
            <person name="Gencbay T."/>
        </authorList>
    </citation>
    <scope>NUCLEOTIDE SEQUENCE [LARGE SCALE GENOMIC DNA]</scope>
    <source>
        <strain evidence="3 4">HC44</strain>
    </source>
</reference>
<feature type="region of interest" description="Disordered" evidence="1">
    <location>
        <begin position="1"/>
        <end position="29"/>
    </location>
</feature>
<dbReference type="EMBL" id="JAAKZY010000120">
    <property type="protein sequence ID" value="NGO11918.1"/>
    <property type="molecule type" value="Genomic_DNA"/>
</dbReference>
<dbReference type="InterPro" id="IPR011704">
    <property type="entry name" value="ATPase_dyneun-rel_AAA"/>
</dbReference>
<protein>
    <submittedName>
        <fullName evidence="3">AAA domain-containing protein</fullName>
    </submittedName>
</protein>
<dbReference type="AlphaFoldDB" id="A0A6G4VCQ7"/>
<dbReference type="SUPFAM" id="SSF52540">
    <property type="entry name" value="P-loop containing nucleoside triphosphate hydrolases"/>
    <property type="match status" value="1"/>
</dbReference>
<name>A0A6G4VCQ7_9ACTN</name>
<dbReference type="GO" id="GO:0016887">
    <property type="term" value="F:ATP hydrolysis activity"/>
    <property type="evidence" value="ECO:0007669"/>
    <property type="project" value="InterPro"/>
</dbReference>
<dbReference type="RefSeq" id="WP_165264320.1">
    <property type="nucleotide sequence ID" value="NZ_JAAKZY010000120.1"/>
</dbReference>
<sequence>MSDGRRDDDGSAPDAGQGPRPQNSAPWWVYHGDGRTLAARDLDDVLMGPPPWRTFDGGPLQPRPAEDEVEVTRRIGPRARDGDPQRPVNVDEADMVNAALYLRRPLLITGRPGTGKSSLAYRVARELRLGRVLRWPITTRTTLRSGLYEYDAIGRAQDAAAYRAATEAEPEQTDNLTGQRTGIGDYIRLGPLGTSLLPYRLPRVLLIDELDKSDIDLPNDLLNIIEEGEYDIPELVRSAQREPEADVLTADPGVTARIANGRVRCRAFPLILITSNGEKEFPPALLRRCLRLELPPPDMDQLAAMVAARFGQRAGSRGHELVRLFVARSAREGGMSADQLLNSVYLATSDRFDADNHWDRLVSSLWRSLDATRP</sequence>
<accession>A0A6G4VCQ7</accession>